<comment type="caution">
    <text evidence="1">The sequence shown here is derived from an EMBL/GenBank/DDBJ whole genome shotgun (WGS) entry which is preliminary data.</text>
</comment>
<proteinExistence type="predicted"/>
<dbReference type="EMBL" id="CAJVPU010035553">
    <property type="protein sequence ID" value="CAG8728070.1"/>
    <property type="molecule type" value="Genomic_DNA"/>
</dbReference>
<evidence type="ECO:0000313" key="1">
    <source>
        <dbReference type="EMBL" id="CAG8728070.1"/>
    </source>
</evidence>
<reference evidence="1" key="1">
    <citation type="submission" date="2021-06" db="EMBL/GenBank/DDBJ databases">
        <authorList>
            <person name="Kallberg Y."/>
            <person name="Tangrot J."/>
            <person name="Rosling A."/>
        </authorList>
    </citation>
    <scope>NUCLEOTIDE SEQUENCE</scope>
    <source>
        <strain evidence="1">IL203A</strain>
    </source>
</reference>
<protein>
    <submittedName>
        <fullName evidence="1">12149_t:CDS:1</fullName>
    </submittedName>
</protein>
<dbReference type="Proteomes" id="UP000789702">
    <property type="component" value="Unassembled WGS sequence"/>
</dbReference>
<keyword evidence="2" id="KW-1185">Reference proteome</keyword>
<feature type="non-terminal residue" evidence="1">
    <location>
        <position position="1"/>
    </location>
</feature>
<gene>
    <name evidence="1" type="ORF">DHETER_LOCUS13257</name>
</gene>
<name>A0ACA9Q0I5_9GLOM</name>
<feature type="non-terminal residue" evidence="1">
    <location>
        <position position="149"/>
    </location>
</feature>
<sequence>VELKPILIRLELSKEDYNYMLDPFQILFTQAQINSYFSGDDGFTVEDTINDLISGSLKVKDLPTIRVCLNKNDQYISADNRRLFCYREAIRRGANFTLVPVRIVRESDESCGFRWKREKSLRIVKNTTWNNVVVSYLARPNRICHENGE</sequence>
<organism evidence="1 2">
    <name type="scientific">Dentiscutata heterogama</name>
    <dbReference type="NCBI Taxonomy" id="1316150"/>
    <lineage>
        <taxon>Eukaryota</taxon>
        <taxon>Fungi</taxon>
        <taxon>Fungi incertae sedis</taxon>
        <taxon>Mucoromycota</taxon>
        <taxon>Glomeromycotina</taxon>
        <taxon>Glomeromycetes</taxon>
        <taxon>Diversisporales</taxon>
        <taxon>Gigasporaceae</taxon>
        <taxon>Dentiscutata</taxon>
    </lineage>
</organism>
<accession>A0ACA9Q0I5</accession>
<evidence type="ECO:0000313" key="2">
    <source>
        <dbReference type="Proteomes" id="UP000789702"/>
    </source>
</evidence>